<dbReference type="GO" id="GO:0000155">
    <property type="term" value="F:phosphorelay sensor kinase activity"/>
    <property type="evidence" value="ECO:0007669"/>
    <property type="project" value="InterPro"/>
</dbReference>
<keyword evidence="1" id="KW-0472">Membrane</keyword>
<gene>
    <name evidence="3" type="ORF">H8B19_13550</name>
</gene>
<sequence length="270" mass="31314">MGGYWALTIIMTLVFEYDGFTLTNWVSAYEMWVRSLLHIDLIVYLAVLSLGYTISYYQSSRDEQLRNENLARQLVQVELQALKAQINPHFLFNTLNTIASLIRLDKKDQAVKALTELSMMLRKVLEHQSSQLTTLEQELEFINSYLAIQQMRFENKLQVKLDIDADCLHNDIPFMLLQPLVENAVQHGSQLESDNNLLSLTIKQHFNQLKVELINKVSEKSEHKGFGIGIKNCRERLDKLYQGKFSLQLQPLENHYFKTSLLIPLGEHND</sequence>
<protein>
    <submittedName>
        <fullName evidence="3">Histidine kinase</fullName>
    </submittedName>
</protein>
<reference evidence="3" key="1">
    <citation type="journal article" date="2018" name="Int. J. Syst. Evol. Microbiol.">
        <title>Neptunicella marina gen. nov., sp. nov., isolated from surface seawater.</title>
        <authorList>
            <person name="Liu X."/>
            <person name="Lai Q."/>
            <person name="Du Y."/>
            <person name="Zhang X."/>
            <person name="Liu Z."/>
            <person name="Sun F."/>
            <person name="Shao Z."/>
        </authorList>
    </citation>
    <scope>NUCLEOTIDE SEQUENCE</scope>
    <source>
        <strain evidence="3">S27-2</strain>
    </source>
</reference>
<name>A0A8J6IUG6_9ALTE</name>
<evidence type="ECO:0000313" key="4">
    <source>
        <dbReference type="Proteomes" id="UP000601768"/>
    </source>
</evidence>
<keyword evidence="1" id="KW-0812">Transmembrane</keyword>
<keyword evidence="4" id="KW-1185">Reference proteome</keyword>
<feature type="transmembrane region" description="Helical" evidence="1">
    <location>
        <begin position="36"/>
        <end position="57"/>
    </location>
</feature>
<dbReference type="EMBL" id="JACNEP010000011">
    <property type="protein sequence ID" value="MBC3766906.1"/>
    <property type="molecule type" value="Genomic_DNA"/>
</dbReference>
<proteinExistence type="predicted"/>
<dbReference type="Proteomes" id="UP000601768">
    <property type="component" value="Unassembled WGS sequence"/>
</dbReference>
<dbReference type="Gene3D" id="3.30.565.10">
    <property type="entry name" value="Histidine kinase-like ATPase, C-terminal domain"/>
    <property type="match status" value="1"/>
</dbReference>
<dbReference type="InterPro" id="IPR010559">
    <property type="entry name" value="Sig_transdc_His_kin_internal"/>
</dbReference>
<dbReference type="InterPro" id="IPR050640">
    <property type="entry name" value="Bact_2-comp_sensor_kinase"/>
</dbReference>
<reference evidence="3" key="2">
    <citation type="submission" date="2020-08" db="EMBL/GenBank/DDBJ databases">
        <authorList>
            <person name="Lai Q."/>
        </authorList>
    </citation>
    <scope>NUCLEOTIDE SEQUENCE</scope>
    <source>
        <strain evidence="3">S27-2</strain>
    </source>
</reference>
<accession>A0A8J6IUG6</accession>
<dbReference type="PANTHER" id="PTHR34220:SF7">
    <property type="entry name" value="SENSOR HISTIDINE KINASE YPDA"/>
    <property type="match status" value="1"/>
</dbReference>
<comment type="caution">
    <text evidence="3">The sequence shown here is derived from an EMBL/GenBank/DDBJ whole genome shotgun (WGS) entry which is preliminary data.</text>
</comment>
<evidence type="ECO:0000259" key="2">
    <source>
        <dbReference type="Pfam" id="PF06580"/>
    </source>
</evidence>
<keyword evidence="3" id="KW-0808">Transferase</keyword>
<dbReference type="AlphaFoldDB" id="A0A8J6IUG6"/>
<keyword evidence="3" id="KW-0418">Kinase</keyword>
<evidence type="ECO:0000313" key="3">
    <source>
        <dbReference type="EMBL" id="MBC3766906.1"/>
    </source>
</evidence>
<dbReference type="SUPFAM" id="SSF55874">
    <property type="entry name" value="ATPase domain of HSP90 chaperone/DNA topoisomerase II/histidine kinase"/>
    <property type="match status" value="1"/>
</dbReference>
<feature type="domain" description="Signal transduction histidine kinase internal region" evidence="2">
    <location>
        <begin position="78"/>
        <end position="157"/>
    </location>
</feature>
<dbReference type="GO" id="GO:0016020">
    <property type="term" value="C:membrane"/>
    <property type="evidence" value="ECO:0007669"/>
    <property type="project" value="InterPro"/>
</dbReference>
<dbReference type="InterPro" id="IPR036890">
    <property type="entry name" value="HATPase_C_sf"/>
</dbReference>
<organism evidence="3 4">
    <name type="scientific">Neptunicella marina</name>
    <dbReference type="NCBI Taxonomy" id="2125989"/>
    <lineage>
        <taxon>Bacteria</taxon>
        <taxon>Pseudomonadati</taxon>
        <taxon>Pseudomonadota</taxon>
        <taxon>Gammaproteobacteria</taxon>
        <taxon>Alteromonadales</taxon>
        <taxon>Alteromonadaceae</taxon>
        <taxon>Neptunicella</taxon>
    </lineage>
</organism>
<dbReference type="Pfam" id="PF06580">
    <property type="entry name" value="His_kinase"/>
    <property type="match status" value="1"/>
</dbReference>
<keyword evidence="1" id="KW-1133">Transmembrane helix</keyword>
<evidence type="ECO:0000256" key="1">
    <source>
        <dbReference type="SAM" id="Phobius"/>
    </source>
</evidence>
<dbReference type="PANTHER" id="PTHR34220">
    <property type="entry name" value="SENSOR HISTIDINE KINASE YPDA"/>
    <property type="match status" value="1"/>
</dbReference>